<evidence type="ECO:0000313" key="3">
    <source>
        <dbReference type="Proteomes" id="UP000310506"/>
    </source>
</evidence>
<reference evidence="2 3" key="1">
    <citation type="submission" date="2019-01" db="EMBL/GenBank/DDBJ databases">
        <title>Vagococcus silagei sp. nov. isolated from brewer's grain.</title>
        <authorList>
            <person name="Guu J.-R."/>
        </authorList>
    </citation>
    <scope>NUCLEOTIDE SEQUENCE [LARGE SCALE GENOMIC DNA]</scope>
    <source>
        <strain evidence="2 3">2B-2</strain>
    </source>
</reference>
<dbReference type="AlphaFoldDB" id="A0A4S3B653"/>
<dbReference type="RefSeq" id="WP_136136877.1">
    <property type="nucleotide sequence ID" value="NZ_SDGV01000015.1"/>
</dbReference>
<evidence type="ECO:0000313" key="2">
    <source>
        <dbReference type="EMBL" id="THB61183.1"/>
    </source>
</evidence>
<protein>
    <submittedName>
        <fullName evidence="2">Uncharacterized protein</fullName>
    </submittedName>
</protein>
<dbReference type="EMBL" id="SDGV01000015">
    <property type="protein sequence ID" value="THB61183.1"/>
    <property type="molecule type" value="Genomic_DNA"/>
</dbReference>
<keyword evidence="1" id="KW-0812">Transmembrane</keyword>
<gene>
    <name evidence="2" type="ORF">ESZ54_06590</name>
</gene>
<organism evidence="2 3">
    <name type="scientific">Vagococcus silagei</name>
    <dbReference type="NCBI Taxonomy" id="2508885"/>
    <lineage>
        <taxon>Bacteria</taxon>
        <taxon>Bacillati</taxon>
        <taxon>Bacillota</taxon>
        <taxon>Bacilli</taxon>
        <taxon>Lactobacillales</taxon>
        <taxon>Enterococcaceae</taxon>
        <taxon>Vagococcus</taxon>
    </lineage>
</organism>
<proteinExistence type="predicted"/>
<dbReference type="OrthoDB" id="489670at2"/>
<keyword evidence="3" id="KW-1185">Reference proteome</keyword>
<evidence type="ECO:0000256" key="1">
    <source>
        <dbReference type="SAM" id="Phobius"/>
    </source>
</evidence>
<keyword evidence="1" id="KW-1133">Transmembrane helix</keyword>
<accession>A0A4S3B653</accession>
<comment type="caution">
    <text evidence="2">The sequence shown here is derived from an EMBL/GenBank/DDBJ whole genome shotgun (WGS) entry which is preliminary data.</text>
</comment>
<keyword evidence="1" id="KW-0472">Membrane</keyword>
<name>A0A4S3B653_9ENTE</name>
<sequence length="323" mass="37397">MKNRKSLIFLVLIMVVTVSLFFILTRRTENKETEVGKIGDFSISDKILELYLSENEGIVLNQYAKENKLTSYGDDLLKQESAEQKEIINALREKVEAEMLYDYAVLTELEKIDKEKPTQKEHSLKQLNGAYGEIKNQVSDGKDMLMKNINKVNPPSEKDLYQAFNQLDKKYKTKPFEISGVEMNFFNENKMELISFFKQNGTSTVEEIQSQFQAKYSDSVIKEWTLDSQNIQKEDTYQLALAEVLVNKVKGDLIEGLKEGQYFYIISKKGGGELTQQEAPDLAKNKYLNDQLDNKISTRMKTLKFETKEPLVDLMNDYYKNKK</sequence>
<feature type="transmembrane region" description="Helical" evidence="1">
    <location>
        <begin position="7"/>
        <end position="24"/>
    </location>
</feature>
<dbReference type="Proteomes" id="UP000310506">
    <property type="component" value="Unassembled WGS sequence"/>
</dbReference>